<comment type="caution">
    <text evidence="7">Lacks conserved residue(s) required for the propagation of feature annotation.</text>
</comment>
<evidence type="ECO:0000256" key="3">
    <source>
        <dbReference type="ARBA" id="ARBA00023133"/>
    </source>
</evidence>
<feature type="binding site" evidence="7">
    <location>
        <position position="145"/>
    </location>
    <ligand>
        <name>Fe-coproporphyrin III</name>
        <dbReference type="ChEBI" id="CHEBI:68438"/>
    </ligand>
</feature>
<dbReference type="HAMAP" id="MF_00323">
    <property type="entry name" value="Ferrochelatase"/>
    <property type="match status" value="1"/>
</dbReference>
<comment type="function">
    <text evidence="7">Involved in coproporphyrin-dependent heme b biosynthesis. Catalyzes the insertion of ferrous iron into coproporphyrin III to form Fe-coproporphyrin III.</text>
</comment>
<dbReference type="GO" id="GO:0006783">
    <property type="term" value="P:heme biosynthetic process"/>
    <property type="evidence" value="ECO:0007669"/>
    <property type="project" value="UniProtKB-UniRule"/>
</dbReference>
<evidence type="ECO:0000256" key="6">
    <source>
        <dbReference type="ARBA" id="ARBA00024536"/>
    </source>
</evidence>
<feature type="binding site" evidence="7">
    <location>
        <position position="76"/>
    </location>
    <ligand>
        <name>Fe-coproporphyrin III</name>
        <dbReference type="ChEBI" id="CHEBI:68438"/>
    </ligand>
</feature>
<feature type="binding site" evidence="7">
    <location>
        <position position="295"/>
    </location>
    <ligand>
        <name>Fe(2+)</name>
        <dbReference type="ChEBI" id="CHEBI:29033"/>
    </ligand>
</feature>
<dbReference type="GO" id="GO:0004325">
    <property type="term" value="F:ferrochelatase activity"/>
    <property type="evidence" value="ECO:0007669"/>
    <property type="project" value="UniProtKB-UniRule"/>
</dbReference>
<evidence type="ECO:0000256" key="1">
    <source>
        <dbReference type="ARBA" id="ARBA00004744"/>
    </source>
</evidence>
<dbReference type="InterPro" id="IPR033644">
    <property type="entry name" value="Ferrochelatase_C"/>
</dbReference>
<dbReference type="EMBL" id="CP019606">
    <property type="protein sequence ID" value="AQP46809.1"/>
    <property type="molecule type" value="Genomic_DNA"/>
</dbReference>
<keyword evidence="4 7" id="KW-0456">Lyase</keyword>
<keyword evidence="2 7" id="KW-0408">Iron</keyword>
<evidence type="ECO:0000256" key="2">
    <source>
        <dbReference type="ARBA" id="ARBA00023004"/>
    </source>
</evidence>
<evidence type="ECO:0000256" key="8">
    <source>
        <dbReference type="RuleBase" id="RU004185"/>
    </source>
</evidence>
<dbReference type="PANTHER" id="PTHR11108">
    <property type="entry name" value="FERROCHELATASE"/>
    <property type="match status" value="1"/>
</dbReference>
<dbReference type="SUPFAM" id="SSF53800">
    <property type="entry name" value="Chelatase"/>
    <property type="match status" value="1"/>
</dbReference>
<dbReference type="GO" id="GO:0005737">
    <property type="term" value="C:cytoplasm"/>
    <property type="evidence" value="ECO:0007669"/>
    <property type="project" value="UniProtKB-SubCell"/>
</dbReference>
<keyword evidence="7" id="KW-0963">Cytoplasm</keyword>
<evidence type="ECO:0000256" key="7">
    <source>
        <dbReference type="HAMAP-Rule" id="MF_00323"/>
    </source>
</evidence>
<proteinExistence type="inferred from homology"/>
<dbReference type="CDD" id="cd00419">
    <property type="entry name" value="Ferrochelatase_C"/>
    <property type="match status" value="1"/>
</dbReference>
<dbReference type="AlphaFoldDB" id="A0A1Q2CL28"/>
<evidence type="ECO:0000256" key="4">
    <source>
        <dbReference type="ARBA" id="ARBA00023239"/>
    </source>
</evidence>
<dbReference type="Pfam" id="PF00762">
    <property type="entry name" value="Ferrochelatase"/>
    <property type="match status" value="1"/>
</dbReference>
<dbReference type="Proteomes" id="UP000188145">
    <property type="component" value="Chromosome"/>
</dbReference>
<dbReference type="CDD" id="cd03411">
    <property type="entry name" value="Ferrochelatase_N"/>
    <property type="match status" value="1"/>
</dbReference>
<organism evidence="9 10">
    <name type="scientific">Tessaracoccus aquimaris</name>
    <dbReference type="NCBI Taxonomy" id="1332264"/>
    <lineage>
        <taxon>Bacteria</taxon>
        <taxon>Bacillati</taxon>
        <taxon>Actinomycetota</taxon>
        <taxon>Actinomycetes</taxon>
        <taxon>Propionibacteriales</taxon>
        <taxon>Propionibacteriaceae</taxon>
        <taxon>Tessaracoccus</taxon>
    </lineage>
</organism>
<evidence type="ECO:0000313" key="9">
    <source>
        <dbReference type="EMBL" id="AQP46809.1"/>
    </source>
</evidence>
<sequence>MPRDQFEGVRPGDDPVDAAGDVSIAPYTAVLFASYGGPDKPADVLPFMRNATAGKNIPDERLVQVSGHYELFGGRSPINELNAALMDAVRAELASRGVEVPVVIGNRNWHPLFAETVDGLVSDGHERVLGLATSAYQSYSSCRQYCEDLVRATDGRPLRVDKVDPFWDAPEFAEANARALVAAVGTLRETVGDAPIRVLFVTHSIPIAMNEASSTGEPAARYDAQHLQVAEAVAALASRELGEELGWDLTYCSRSGAPHVPWLEPDVNERLAGVQGEGVAGVVAAPIGFISDHMEVAYDLDTEASATAADLGLPYVRAATVGPDSGFASLLVDRLLERAAVARGERPDDTICRFSTGACCLSRPEGATR</sequence>
<accession>A0A1Q2CL28</accession>
<dbReference type="InterPro" id="IPR033659">
    <property type="entry name" value="Ferrochelatase_N"/>
</dbReference>
<comment type="similarity">
    <text evidence="7 8">Belongs to the ferrochelatase family.</text>
</comment>
<dbReference type="OrthoDB" id="9776380at2"/>
<evidence type="ECO:0000256" key="5">
    <source>
        <dbReference type="ARBA" id="ARBA00023244"/>
    </source>
</evidence>
<comment type="subcellular location">
    <subcellularLocation>
        <location evidence="7">Cytoplasm</location>
    </subcellularLocation>
</comment>
<dbReference type="STRING" id="1332264.BW730_03955"/>
<comment type="catalytic activity">
    <reaction evidence="6">
        <text>Fe-coproporphyrin III + 2 H(+) = coproporphyrin III + Fe(2+)</text>
        <dbReference type="Rhea" id="RHEA:49572"/>
        <dbReference type="ChEBI" id="CHEBI:15378"/>
        <dbReference type="ChEBI" id="CHEBI:29033"/>
        <dbReference type="ChEBI" id="CHEBI:68438"/>
        <dbReference type="ChEBI" id="CHEBI:131725"/>
        <dbReference type="EC" id="4.99.1.9"/>
    </reaction>
    <physiologicalReaction direction="right-to-left" evidence="6">
        <dbReference type="Rhea" id="RHEA:49574"/>
    </physiologicalReaction>
</comment>
<dbReference type="EC" id="4.99.1.9" evidence="7"/>
<keyword evidence="3 7" id="KW-0350">Heme biosynthesis</keyword>
<comment type="pathway">
    <text evidence="1 7">Porphyrin-containing compound metabolism; protoheme biosynthesis.</text>
</comment>
<gene>
    <name evidence="7" type="primary">cpfC</name>
    <name evidence="9" type="ORF">BW730_03955</name>
</gene>
<keyword evidence="5 7" id="KW-0627">Porphyrin biosynthesis</keyword>
<dbReference type="GO" id="GO:0046872">
    <property type="term" value="F:metal ion binding"/>
    <property type="evidence" value="ECO:0007669"/>
    <property type="project" value="UniProtKB-KW"/>
</dbReference>
<evidence type="ECO:0000313" key="10">
    <source>
        <dbReference type="Proteomes" id="UP000188145"/>
    </source>
</evidence>
<reference evidence="10" key="1">
    <citation type="submission" date="2017-02" db="EMBL/GenBank/DDBJ databases">
        <title>Tessaracoccus aquaemaris sp. nov., isolated from the intestine of a Korean rockfish, Sebastes schlegelii, in a marine aquaculture pond.</title>
        <authorList>
            <person name="Tak E.J."/>
            <person name="Bae J.-W."/>
        </authorList>
    </citation>
    <scope>NUCLEOTIDE SEQUENCE [LARGE SCALE GENOMIC DNA]</scope>
    <source>
        <strain evidence="10">NSG39</strain>
    </source>
</reference>
<feature type="binding site" description="axial binding residue" evidence="7">
    <location>
        <position position="35"/>
    </location>
    <ligand>
        <name>Fe-coproporphyrin III</name>
        <dbReference type="ChEBI" id="CHEBI:68438"/>
    </ligand>
    <ligandPart>
        <name>Fe</name>
        <dbReference type="ChEBI" id="CHEBI:18248"/>
    </ligandPart>
</feature>
<dbReference type="UniPathway" id="UPA00252"/>
<keyword evidence="7" id="KW-0479">Metal-binding</keyword>
<dbReference type="InterPro" id="IPR001015">
    <property type="entry name" value="Ferrochelatase"/>
</dbReference>
<keyword evidence="10" id="KW-1185">Reference proteome</keyword>
<protein>
    <recommendedName>
        <fullName evidence="7">Coproporphyrin III ferrochelatase</fullName>
        <ecNumber evidence="7">4.99.1.9</ecNumber>
    </recommendedName>
</protein>
<dbReference type="KEGG" id="tes:BW730_03955"/>
<name>A0A1Q2CL28_9ACTN</name>
<dbReference type="PANTHER" id="PTHR11108:SF1">
    <property type="entry name" value="FERROCHELATASE, MITOCHONDRIAL"/>
    <property type="match status" value="1"/>
</dbReference>
<feature type="binding site" evidence="7">
    <location>
        <position position="203"/>
    </location>
    <ligand>
        <name>Fe(2+)</name>
        <dbReference type="ChEBI" id="CHEBI:29033"/>
    </ligand>
</feature>
<dbReference type="Gene3D" id="3.40.50.1400">
    <property type="match status" value="2"/>
</dbReference>